<comment type="caution">
    <text evidence="1">The sequence shown here is derived from an EMBL/GenBank/DDBJ whole genome shotgun (WGS) entry which is preliminary data.</text>
</comment>
<dbReference type="GO" id="GO:0016740">
    <property type="term" value="F:transferase activity"/>
    <property type="evidence" value="ECO:0007669"/>
    <property type="project" value="UniProtKB-KW"/>
</dbReference>
<gene>
    <name evidence="1" type="ORF">KUH32_08605</name>
</gene>
<accession>A0ABS6N751</accession>
<evidence type="ECO:0000313" key="1">
    <source>
        <dbReference type="EMBL" id="MBV2359832.1"/>
    </source>
</evidence>
<dbReference type="EMBL" id="JAHRWL010000001">
    <property type="protein sequence ID" value="MBV2359832.1"/>
    <property type="molecule type" value="Genomic_DNA"/>
</dbReference>
<name>A0ABS6N751_9RHOB</name>
<reference evidence="1" key="1">
    <citation type="submission" date="2021-06" db="EMBL/GenBank/DDBJ databases">
        <title>Thalassococcus sp. CAU 1522 isolated from sea sand, Republic of Korea.</title>
        <authorList>
            <person name="Kim W."/>
        </authorList>
    </citation>
    <scope>NUCLEOTIDE SEQUENCE</scope>
    <source>
        <strain evidence="1">CAU 1522</strain>
    </source>
</reference>
<proteinExistence type="predicted"/>
<evidence type="ECO:0000313" key="2">
    <source>
        <dbReference type="Proteomes" id="UP001166293"/>
    </source>
</evidence>
<keyword evidence="2" id="KW-1185">Reference proteome</keyword>
<dbReference type="InterPro" id="IPR021466">
    <property type="entry name" value="Put_rhamnosyl_transferase"/>
</dbReference>
<dbReference type="Proteomes" id="UP001166293">
    <property type="component" value="Unassembled WGS sequence"/>
</dbReference>
<dbReference type="Pfam" id="PF11316">
    <property type="entry name" value="Rhamno_transf"/>
    <property type="match status" value="1"/>
</dbReference>
<sequence>MQVIGLCRFSYPAEGGFQVEHADAQARAAYLYAPERMEERFRTFEAITLPGLRGQTDPDFTFVILIGEDLPEPFAERLFSLVAEMPQAVIVARPPGPHRPVCKSVLNAARHDPDSPCIQFRMDDDDSVSFDFVARVRHDAETLAPLCAQNKLVVIDYNRGYLLRPGADGIRAEECVLPYYPMGMAMVVQGGCGQSIMNFAHGKVAQFMPTVTFTDAPMYVRGHNDFNDSRQKKHVKPIHLPRPSAETAAALRERFGITDEIVRQVFA</sequence>
<protein>
    <submittedName>
        <fullName evidence="1">Rhamnosyl transferase</fullName>
    </submittedName>
</protein>
<organism evidence="1 2">
    <name type="scientific">Thalassococcus arenae</name>
    <dbReference type="NCBI Taxonomy" id="2851652"/>
    <lineage>
        <taxon>Bacteria</taxon>
        <taxon>Pseudomonadati</taxon>
        <taxon>Pseudomonadota</taxon>
        <taxon>Alphaproteobacteria</taxon>
        <taxon>Rhodobacterales</taxon>
        <taxon>Roseobacteraceae</taxon>
        <taxon>Thalassococcus</taxon>
    </lineage>
</organism>
<keyword evidence="1" id="KW-0808">Transferase</keyword>
<dbReference type="RefSeq" id="WP_217777626.1">
    <property type="nucleotide sequence ID" value="NZ_JAHRWL010000001.1"/>
</dbReference>